<name>A0AAD9JY76_RIDPI</name>
<protein>
    <submittedName>
        <fullName evidence="2">Uncharacterized protein</fullName>
    </submittedName>
</protein>
<comment type="caution">
    <text evidence="2">The sequence shown here is derived from an EMBL/GenBank/DDBJ whole genome shotgun (WGS) entry which is preliminary data.</text>
</comment>
<dbReference type="EMBL" id="JAODUO010001572">
    <property type="protein sequence ID" value="KAK2161613.1"/>
    <property type="molecule type" value="Genomic_DNA"/>
</dbReference>
<dbReference type="AlphaFoldDB" id="A0AAD9JY76"/>
<keyword evidence="3" id="KW-1185">Reference proteome</keyword>
<evidence type="ECO:0000313" key="2">
    <source>
        <dbReference type="EMBL" id="KAK2161613.1"/>
    </source>
</evidence>
<gene>
    <name evidence="2" type="ORF">NP493_1571g02003</name>
</gene>
<keyword evidence="1" id="KW-0732">Signal</keyword>
<feature type="chain" id="PRO_5042272995" evidence="1">
    <location>
        <begin position="25"/>
        <end position="83"/>
    </location>
</feature>
<evidence type="ECO:0000313" key="3">
    <source>
        <dbReference type="Proteomes" id="UP001209878"/>
    </source>
</evidence>
<accession>A0AAD9JY76</accession>
<reference evidence="2" key="1">
    <citation type="journal article" date="2023" name="Mol. Biol. Evol.">
        <title>Third-Generation Sequencing Reveals the Adaptive Role of the Epigenome in Three Deep-Sea Polychaetes.</title>
        <authorList>
            <person name="Perez M."/>
            <person name="Aroh O."/>
            <person name="Sun Y."/>
            <person name="Lan Y."/>
            <person name="Juniper S.K."/>
            <person name="Young C.R."/>
            <person name="Angers B."/>
            <person name="Qian P.Y."/>
        </authorList>
    </citation>
    <scope>NUCLEOTIDE SEQUENCE</scope>
    <source>
        <strain evidence="2">R07B-5</strain>
    </source>
</reference>
<dbReference type="Proteomes" id="UP001209878">
    <property type="component" value="Unassembled WGS sequence"/>
</dbReference>
<organism evidence="2 3">
    <name type="scientific">Ridgeia piscesae</name>
    <name type="common">Tubeworm</name>
    <dbReference type="NCBI Taxonomy" id="27915"/>
    <lineage>
        <taxon>Eukaryota</taxon>
        <taxon>Metazoa</taxon>
        <taxon>Spiralia</taxon>
        <taxon>Lophotrochozoa</taxon>
        <taxon>Annelida</taxon>
        <taxon>Polychaeta</taxon>
        <taxon>Sedentaria</taxon>
        <taxon>Canalipalpata</taxon>
        <taxon>Sabellida</taxon>
        <taxon>Siboglinidae</taxon>
        <taxon>Ridgeia</taxon>
    </lineage>
</organism>
<feature type="signal peptide" evidence="1">
    <location>
        <begin position="1"/>
        <end position="24"/>
    </location>
</feature>
<proteinExistence type="predicted"/>
<sequence length="83" mass="9580">MKTYTMLLTATMLLLVLHSPSVHSMFNLGIRMCQYNCKRNFRKCATNCNRTNKCPTMRMDCLETCMMWQRACLARCSISNSGV</sequence>
<evidence type="ECO:0000256" key="1">
    <source>
        <dbReference type="SAM" id="SignalP"/>
    </source>
</evidence>